<proteinExistence type="predicted"/>
<feature type="compositionally biased region" description="Basic and acidic residues" evidence="1">
    <location>
        <begin position="96"/>
        <end position="107"/>
    </location>
</feature>
<feature type="non-terminal residue" evidence="2">
    <location>
        <position position="1"/>
    </location>
</feature>
<dbReference type="AlphaFoldDB" id="A0A811USV9"/>
<dbReference type="Proteomes" id="UP000606786">
    <property type="component" value="Unassembled WGS sequence"/>
</dbReference>
<evidence type="ECO:0000256" key="1">
    <source>
        <dbReference type="SAM" id="MobiDB-lite"/>
    </source>
</evidence>
<feature type="region of interest" description="Disordered" evidence="1">
    <location>
        <begin position="11"/>
        <end position="47"/>
    </location>
</feature>
<sequence>DTKLGVGLLLQMSQQSEKGDNNLSVGERFKDMEAGSSKAPNSEPYRSMTCIEQLSRLIAQMMQQNDMMSQCMNKVRQMQKNGRVTEMETSAHSQKSRAERKTQTRSR</sequence>
<keyword evidence="3" id="KW-1185">Reference proteome</keyword>
<evidence type="ECO:0000313" key="2">
    <source>
        <dbReference type="EMBL" id="CAD7000847.1"/>
    </source>
</evidence>
<feature type="compositionally biased region" description="Polar residues" evidence="1">
    <location>
        <begin position="78"/>
        <end position="93"/>
    </location>
</feature>
<evidence type="ECO:0000313" key="3">
    <source>
        <dbReference type="Proteomes" id="UP000606786"/>
    </source>
</evidence>
<comment type="caution">
    <text evidence="2">The sequence shown here is derived from an EMBL/GenBank/DDBJ whole genome shotgun (WGS) entry which is preliminary data.</text>
</comment>
<gene>
    <name evidence="2" type="ORF">CCAP1982_LOCUS9321</name>
</gene>
<organism evidence="2 3">
    <name type="scientific">Ceratitis capitata</name>
    <name type="common">Mediterranean fruit fly</name>
    <name type="synonym">Tephritis capitata</name>
    <dbReference type="NCBI Taxonomy" id="7213"/>
    <lineage>
        <taxon>Eukaryota</taxon>
        <taxon>Metazoa</taxon>
        <taxon>Ecdysozoa</taxon>
        <taxon>Arthropoda</taxon>
        <taxon>Hexapoda</taxon>
        <taxon>Insecta</taxon>
        <taxon>Pterygota</taxon>
        <taxon>Neoptera</taxon>
        <taxon>Endopterygota</taxon>
        <taxon>Diptera</taxon>
        <taxon>Brachycera</taxon>
        <taxon>Muscomorpha</taxon>
        <taxon>Tephritoidea</taxon>
        <taxon>Tephritidae</taxon>
        <taxon>Ceratitis</taxon>
        <taxon>Ceratitis</taxon>
    </lineage>
</organism>
<dbReference type="EMBL" id="CAJHJT010000023">
    <property type="protein sequence ID" value="CAD7000847.1"/>
    <property type="molecule type" value="Genomic_DNA"/>
</dbReference>
<feature type="compositionally biased region" description="Polar residues" evidence="1">
    <location>
        <begin position="11"/>
        <end position="24"/>
    </location>
</feature>
<reference evidence="2" key="1">
    <citation type="submission" date="2020-11" db="EMBL/GenBank/DDBJ databases">
        <authorList>
            <person name="Whitehead M."/>
        </authorList>
    </citation>
    <scope>NUCLEOTIDE SEQUENCE</scope>
    <source>
        <strain evidence="2">EGII</strain>
    </source>
</reference>
<accession>A0A811USV9</accession>
<name>A0A811USV9_CERCA</name>
<feature type="region of interest" description="Disordered" evidence="1">
    <location>
        <begin position="78"/>
        <end position="107"/>
    </location>
</feature>
<protein>
    <submittedName>
        <fullName evidence="2">(Mediterranean fruit fly) hypothetical protein</fullName>
    </submittedName>
</protein>